<dbReference type="Gene3D" id="1.10.20.10">
    <property type="entry name" value="Histone, subunit A"/>
    <property type="match status" value="1"/>
</dbReference>
<dbReference type="InterPro" id="IPR045127">
    <property type="entry name" value="TAF11-like"/>
</dbReference>
<reference evidence="8" key="1">
    <citation type="journal article" date="2020" name="Stud. Mycol.">
        <title>101 Dothideomycetes genomes: a test case for predicting lifestyles and emergence of pathogens.</title>
        <authorList>
            <person name="Haridas S."/>
            <person name="Albert R."/>
            <person name="Binder M."/>
            <person name="Bloem J."/>
            <person name="Labutti K."/>
            <person name="Salamov A."/>
            <person name="Andreopoulos B."/>
            <person name="Baker S."/>
            <person name="Barry K."/>
            <person name="Bills G."/>
            <person name="Bluhm B."/>
            <person name="Cannon C."/>
            <person name="Castanera R."/>
            <person name="Culley D."/>
            <person name="Daum C."/>
            <person name="Ezra D."/>
            <person name="Gonzalez J."/>
            <person name="Henrissat B."/>
            <person name="Kuo A."/>
            <person name="Liang C."/>
            <person name="Lipzen A."/>
            <person name="Lutzoni F."/>
            <person name="Magnuson J."/>
            <person name="Mondo S."/>
            <person name="Nolan M."/>
            <person name="Ohm R."/>
            <person name="Pangilinan J."/>
            <person name="Park H.-J."/>
            <person name="Ramirez L."/>
            <person name="Alfaro M."/>
            <person name="Sun H."/>
            <person name="Tritt A."/>
            <person name="Yoshinaga Y."/>
            <person name="Zwiers L.-H."/>
            <person name="Turgeon B."/>
            <person name="Goodwin S."/>
            <person name="Spatafora J."/>
            <person name="Crous P."/>
            <person name="Grigoriev I."/>
        </authorList>
    </citation>
    <scope>NUCLEOTIDE SEQUENCE</scope>
    <source>
        <strain evidence="8">ATCC 16933</strain>
    </source>
</reference>
<name>A0A6A6NXI3_9PEZI</name>
<feature type="domain" description="TAFII28-like protein" evidence="7">
    <location>
        <begin position="183"/>
        <end position="311"/>
    </location>
</feature>
<keyword evidence="3" id="KW-0805">Transcription regulation</keyword>
<dbReference type="PANTHER" id="PTHR13218:SF8">
    <property type="entry name" value="TRANSCRIPTION INITIATION FACTOR TFIID SUBUNIT 11"/>
    <property type="match status" value="1"/>
</dbReference>
<dbReference type="SUPFAM" id="SSF47113">
    <property type="entry name" value="Histone-fold"/>
    <property type="match status" value="1"/>
</dbReference>
<dbReference type="GO" id="GO:0051123">
    <property type="term" value="P:RNA polymerase II preinitiation complex assembly"/>
    <property type="evidence" value="ECO:0007669"/>
    <property type="project" value="InterPro"/>
</dbReference>
<dbReference type="AlphaFoldDB" id="A0A6A6NXI3"/>
<organism evidence="8 9">
    <name type="scientific">Lineolata rhizophorae</name>
    <dbReference type="NCBI Taxonomy" id="578093"/>
    <lineage>
        <taxon>Eukaryota</taxon>
        <taxon>Fungi</taxon>
        <taxon>Dikarya</taxon>
        <taxon>Ascomycota</taxon>
        <taxon>Pezizomycotina</taxon>
        <taxon>Dothideomycetes</taxon>
        <taxon>Dothideomycetes incertae sedis</taxon>
        <taxon>Lineolatales</taxon>
        <taxon>Lineolataceae</taxon>
        <taxon>Lineolata</taxon>
    </lineage>
</organism>
<evidence type="ECO:0000313" key="8">
    <source>
        <dbReference type="EMBL" id="KAF2455973.1"/>
    </source>
</evidence>
<feature type="region of interest" description="Disordered" evidence="6">
    <location>
        <begin position="1"/>
        <end position="159"/>
    </location>
</feature>
<feature type="compositionally biased region" description="Gly residues" evidence="6">
    <location>
        <begin position="124"/>
        <end position="135"/>
    </location>
</feature>
<feature type="compositionally biased region" description="Acidic residues" evidence="6">
    <location>
        <begin position="148"/>
        <end position="159"/>
    </location>
</feature>
<evidence type="ECO:0000256" key="2">
    <source>
        <dbReference type="ARBA" id="ARBA00009788"/>
    </source>
</evidence>
<evidence type="ECO:0000259" key="7">
    <source>
        <dbReference type="Pfam" id="PF04719"/>
    </source>
</evidence>
<protein>
    <submittedName>
        <fullName evidence="8">HTAFII28-like protein conserved region-domain-containing protein</fullName>
    </submittedName>
</protein>
<comment type="subcellular location">
    <subcellularLocation>
        <location evidence="1">Nucleus</location>
    </subcellularLocation>
</comment>
<dbReference type="InterPro" id="IPR009072">
    <property type="entry name" value="Histone-fold"/>
</dbReference>
<proteinExistence type="inferred from homology"/>
<evidence type="ECO:0000256" key="4">
    <source>
        <dbReference type="ARBA" id="ARBA00023163"/>
    </source>
</evidence>
<sequence length="345" mass="35991">MASSPPAGNPPNTNLQLPKKRPSLAPPGAPPTAPKRRKPSSAGPSHLRQTSFPPPESLGGSAIAGGGGSRSPSVESSVAGRTPSLVSGHGGGGGGGRKRTVVTGLGGGRGRSGRESVATSVRGGKAGSAVGGAGSTTGEQGDDKEGGYSDEEGDGEDEAGIDTLLEGNEEDVGGQEQEELSRLLISAMDPDQAQRYAMYRRVRLKKEIVRKITNQTLSQSVPQSVVTTINGYTKIFIGSIIQRARDVQREWQAAAATAAAAGHPDRSPEDGRLPLNRTSTSTSTSATLADRTREVDRGPLTPDHLREALRRYKKDREGGGAGFLGLSLEGRENTAWRVGGRRLFR</sequence>
<dbReference type="GO" id="GO:0046982">
    <property type="term" value="F:protein heterodimerization activity"/>
    <property type="evidence" value="ECO:0007669"/>
    <property type="project" value="InterPro"/>
</dbReference>
<dbReference type="GO" id="GO:0005669">
    <property type="term" value="C:transcription factor TFIID complex"/>
    <property type="evidence" value="ECO:0007669"/>
    <property type="project" value="InterPro"/>
</dbReference>
<evidence type="ECO:0000256" key="5">
    <source>
        <dbReference type="ARBA" id="ARBA00023242"/>
    </source>
</evidence>
<feature type="compositionally biased region" description="Basic and acidic residues" evidence="6">
    <location>
        <begin position="263"/>
        <end position="272"/>
    </location>
</feature>
<evidence type="ECO:0000256" key="1">
    <source>
        <dbReference type="ARBA" id="ARBA00004123"/>
    </source>
</evidence>
<dbReference type="EMBL" id="MU001685">
    <property type="protein sequence ID" value="KAF2455973.1"/>
    <property type="molecule type" value="Genomic_DNA"/>
</dbReference>
<feature type="region of interest" description="Disordered" evidence="6">
    <location>
        <begin position="255"/>
        <end position="300"/>
    </location>
</feature>
<dbReference type="CDD" id="cd08048">
    <property type="entry name" value="HFD_TAF11"/>
    <property type="match status" value="1"/>
</dbReference>
<dbReference type="InterPro" id="IPR006809">
    <property type="entry name" value="TAFII28_dom"/>
</dbReference>
<evidence type="ECO:0000256" key="6">
    <source>
        <dbReference type="SAM" id="MobiDB-lite"/>
    </source>
</evidence>
<feature type="compositionally biased region" description="Pro residues" evidence="6">
    <location>
        <begin position="24"/>
        <end position="33"/>
    </location>
</feature>
<feature type="compositionally biased region" description="Basic and acidic residues" evidence="6">
    <location>
        <begin position="290"/>
        <end position="300"/>
    </location>
</feature>
<dbReference type="Pfam" id="PF04719">
    <property type="entry name" value="TAFII28"/>
    <property type="match status" value="1"/>
</dbReference>
<keyword evidence="5" id="KW-0539">Nucleus</keyword>
<accession>A0A6A6NXI3</accession>
<gene>
    <name evidence="8" type="ORF">BDY21DRAFT_373062</name>
</gene>
<keyword evidence="4" id="KW-0804">Transcription</keyword>
<dbReference type="OrthoDB" id="28335at2759"/>
<comment type="similarity">
    <text evidence="2">Belongs to the TAF11 family.</text>
</comment>
<evidence type="ECO:0000313" key="9">
    <source>
        <dbReference type="Proteomes" id="UP000799766"/>
    </source>
</evidence>
<evidence type="ECO:0000256" key="3">
    <source>
        <dbReference type="ARBA" id="ARBA00023015"/>
    </source>
</evidence>
<dbReference type="GO" id="GO:0016251">
    <property type="term" value="F:RNA polymerase II general transcription initiation factor activity"/>
    <property type="evidence" value="ECO:0007669"/>
    <property type="project" value="TreeGrafter"/>
</dbReference>
<dbReference type="Proteomes" id="UP000799766">
    <property type="component" value="Unassembled WGS sequence"/>
</dbReference>
<keyword evidence="9" id="KW-1185">Reference proteome</keyword>
<dbReference type="PANTHER" id="PTHR13218">
    <property type="entry name" value="TRANSCRIPTION INITIATION FACTOR TFIID SUBUNIT 11-RELATED"/>
    <property type="match status" value="1"/>
</dbReference>